<evidence type="ECO:0000313" key="2">
    <source>
        <dbReference type="Proteomes" id="UP000305881"/>
    </source>
</evidence>
<accession>A0A4P9URF1</accession>
<reference evidence="2" key="1">
    <citation type="journal article" date="2019" name="J. Bacteriol.">
        <title>A Mutagenic Screen Identifies a TonB-Dependent Receptor Required for the Lanthanide Metal Switch in the Type I Methanotroph 'Methylotuvimicrobium buryatense' 5GB1C.</title>
        <authorList>
            <person name="Groom J.D."/>
            <person name="Ford S.M."/>
            <person name="Pesesky M.W."/>
            <person name="Lidstrom M.E."/>
        </authorList>
    </citation>
    <scope>NUCLEOTIDE SEQUENCE [LARGE SCALE GENOMIC DNA]</scope>
    <source>
        <strain evidence="2">5GB1C</strain>
    </source>
</reference>
<dbReference type="AlphaFoldDB" id="A0A4P9URF1"/>
<dbReference type="KEGG" id="mbur:EQU24_08280"/>
<gene>
    <name evidence="1" type="ORF">EQU24_08280</name>
</gene>
<sequence>MVWLGHVRNVQDGVTNPALFSRTKTDLINIPFALQISAVHKEAPGCSAKALPSWDLFTASFDGHPGAEF</sequence>
<proteinExistence type="predicted"/>
<keyword evidence="2" id="KW-1185">Reference proteome</keyword>
<dbReference type="EMBL" id="CP035467">
    <property type="protein sequence ID" value="QCW82236.1"/>
    <property type="molecule type" value="Genomic_DNA"/>
</dbReference>
<name>A0A4P9URF1_METBY</name>
<dbReference type="Proteomes" id="UP000305881">
    <property type="component" value="Chromosome"/>
</dbReference>
<protein>
    <submittedName>
        <fullName evidence="1">Uncharacterized protein</fullName>
    </submittedName>
</protein>
<organism evidence="1 2">
    <name type="scientific">Methylotuvimicrobium buryatense</name>
    <name type="common">Methylomicrobium buryatense</name>
    <dbReference type="NCBI Taxonomy" id="95641"/>
    <lineage>
        <taxon>Bacteria</taxon>
        <taxon>Pseudomonadati</taxon>
        <taxon>Pseudomonadota</taxon>
        <taxon>Gammaproteobacteria</taxon>
        <taxon>Methylococcales</taxon>
        <taxon>Methylococcaceae</taxon>
        <taxon>Methylotuvimicrobium</taxon>
    </lineage>
</organism>
<evidence type="ECO:0000313" key="1">
    <source>
        <dbReference type="EMBL" id="QCW82236.1"/>
    </source>
</evidence>